<feature type="non-terminal residue" evidence="2">
    <location>
        <position position="286"/>
    </location>
</feature>
<comment type="caution">
    <text evidence="2">The sequence shown here is derived from an EMBL/GenBank/DDBJ whole genome shotgun (WGS) entry which is preliminary data.</text>
</comment>
<dbReference type="Pfam" id="PF21534">
    <property type="entry name" value="Rost"/>
    <property type="match status" value="2"/>
</dbReference>
<keyword evidence="1" id="KW-0472">Membrane</keyword>
<feature type="transmembrane region" description="Helical" evidence="1">
    <location>
        <begin position="66"/>
        <end position="84"/>
    </location>
</feature>
<organism evidence="2 3">
    <name type="scientific">Pseudolycoriella hygida</name>
    <dbReference type="NCBI Taxonomy" id="35572"/>
    <lineage>
        <taxon>Eukaryota</taxon>
        <taxon>Metazoa</taxon>
        <taxon>Ecdysozoa</taxon>
        <taxon>Arthropoda</taxon>
        <taxon>Hexapoda</taxon>
        <taxon>Insecta</taxon>
        <taxon>Pterygota</taxon>
        <taxon>Neoptera</taxon>
        <taxon>Endopterygota</taxon>
        <taxon>Diptera</taxon>
        <taxon>Nematocera</taxon>
        <taxon>Sciaroidea</taxon>
        <taxon>Sciaridae</taxon>
        <taxon>Pseudolycoriella</taxon>
    </lineage>
</organism>
<dbReference type="PANTHER" id="PTHR12242">
    <property type="entry name" value="OS02G0130600 PROTEIN-RELATED"/>
    <property type="match status" value="1"/>
</dbReference>
<keyword evidence="1" id="KW-0812">Transmembrane</keyword>
<evidence type="ECO:0000313" key="2">
    <source>
        <dbReference type="EMBL" id="KAJ6646413.1"/>
    </source>
</evidence>
<feature type="transmembrane region" description="Helical" evidence="1">
    <location>
        <begin position="96"/>
        <end position="122"/>
    </location>
</feature>
<dbReference type="AlphaFoldDB" id="A0A9Q0N9W4"/>
<dbReference type="Proteomes" id="UP001151699">
    <property type="component" value="Chromosome A"/>
</dbReference>
<protein>
    <submittedName>
        <fullName evidence="2">Protein rolling stone</fullName>
    </submittedName>
</protein>
<accession>A0A9Q0N9W4</accession>
<proteinExistence type="predicted"/>
<dbReference type="OrthoDB" id="419711at2759"/>
<feature type="transmembrane region" description="Helical" evidence="1">
    <location>
        <begin position="168"/>
        <end position="188"/>
    </location>
</feature>
<dbReference type="GO" id="GO:0016020">
    <property type="term" value="C:membrane"/>
    <property type="evidence" value="ECO:0007669"/>
    <property type="project" value="TreeGrafter"/>
</dbReference>
<dbReference type="InterPro" id="IPR049352">
    <property type="entry name" value="Rost"/>
</dbReference>
<keyword evidence="1" id="KW-1133">Transmembrane helix</keyword>
<dbReference type="PANTHER" id="PTHR12242:SF46">
    <property type="entry name" value="IP08657P-RELATED"/>
    <property type="match status" value="1"/>
</dbReference>
<reference evidence="2" key="1">
    <citation type="submission" date="2022-07" db="EMBL/GenBank/DDBJ databases">
        <authorList>
            <person name="Trinca V."/>
            <person name="Uliana J.V.C."/>
            <person name="Torres T.T."/>
            <person name="Ward R.J."/>
            <person name="Monesi N."/>
        </authorList>
    </citation>
    <scope>NUCLEOTIDE SEQUENCE</scope>
    <source>
        <strain evidence="2">HSMRA1968</strain>
        <tissue evidence="2">Whole embryos</tissue>
    </source>
</reference>
<evidence type="ECO:0000256" key="1">
    <source>
        <dbReference type="SAM" id="Phobius"/>
    </source>
</evidence>
<gene>
    <name evidence="2" type="primary">rost_1</name>
    <name evidence="2" type="ORF">Bhyg_01624</name>
</gene>
<name>A0A9Q0N9W4_9DIPT</name>
<dbReference type="EMBL" id="WJQU01000001">
    <property type="protein sequence ID" value="KAJ6646413.1"/>
    <property type="molecule type" value="Genomic_DNA"/>
</dbReference>
<feature type="transmembrane region" description="Helical" evidence="1">
    <location>
        <begin position="214"/>
        <end position="235"/>
    </location>
</feature>
<keyword evidence="3" id="KW-1185">Reference proteome</keyword>
<evidence type="ECO:0000313" key="3">
    <source>
        <dbReference type="Proteomes" id="UP001151699"/>
    </source>
</evidence>
<sequence>MKMTTIQSLNTQHEVQIIVLIELFSKMTPTFLQKIRKELHLSNCGFNYTEPHKFVRSQWQLQTKNVFYLLWRIVVGTFFLAAVIDSMVASITAHDFGFYFIYLTNWGIILCMITSVYGAILVSYWHFHPTYAGTMPISATNVLTHACNSVLMFLDMLIMAYPLRLYHVIQPLLLGLVYVVFSVIYYAAGGKDKFGHPYIYNVLDWSSSDPTKNAVTVVGTFLLSMAIHLVLFGVFRLREFVHRKCVRTEEAILPVTPLAASNSKISMVLGSYEYNNNGFSGSTEKI</sequence>